<evidence type="ECO:0000313" key="2">
    <source>
        <dbReference type="EMBL" id="ERJ11243.1"/>
    </source>
</evidence>
<dbReference type="OrthoDB" id="95698at2"/>
<sequence>MDCCDYKIYDRNKLDHCPHCNTAGEKVKDETVTSLIITDSVIHNDNSYYLCLSSDCDVAYFDNNNTIIPISKLKVPIWFKKNSTPKYMCYCSKVTEDEVIDAIFNKNCRTVKDIVDKTNAMNISNCIENSPTGKCCSRQINDLISKLIDC</sequence>
<dbReference type="Gene3D" id="1.10.10.1100">
    <property type="entry name" value="BFD-like [2Fe-2S]-binding domain"/>
    <property type="match status" value="1"/>
</dbReference>
<accession>F7PW99</accession>
<dbReference type="eggNOG" id="COG2906">
    <property type="taxonomic scope" value="Bacteria"/>
</dbReference>
<keyword evidence="3" id="KW-1185">Reference proteome</keyword>
<dbReference type="InParanoid" id="F7PW99"/>
<dbReference type="EMBL" id="AFNU02000013">
    <property type="protein sequence ID" value="ERJ11243.1"/>
    <property type="molecule type" value="Genomic_DNA"/>
</dbReference>
<evidence type="ECO:0000313" key="3">
    <source>
        <dbReference type="Proteomes" id="UP000005707"/>
    </source>
</evidence>
<reference evidence="2 3" key="1">
    <citation type="journal article" date="2011" name="J. Bacteriol.">
        <title>Genome sequence of Haloplasma contractile, an unusual contractile bacterium from a deep-sea anoxic brine lake.</title>
        <authorList>
            <person name="Antunes A."/>
            <person name="Alam I."/>
            <person name="El Dorry H."/>
            <person name="Siam R."/>
            <person name="Robertson A."/>
            <person name="Bajic V.B."/>
            <person name="Stingl U."/>
        </authorList>
    </citation>
    <scope>NUCLEOTIDE SEQUENCE [LARGE SCALE GENOMIC DNA]</scope>
    <source>
        <strain evidence="2 3">SSD-17B</strain>
    </source>
</reference>
<dbReference type="RefSeq" id="WP_008825560.1">
    <property type="nucleotide sequence ID" value="NZ_AFNU02000013.1"/>
</dbReference>
<dbReference type="Gene3D" id="2.20.25.270">
    <property type="match status" value="1"/>
</dbReference>
<reference evidence="2 3" key="2">
    <citation type="journal article" date="2013" name="PLoS ONE">
        <title>INDIGO - INtegrated Data Warehouse of MIcrobial GenOmes with Examples from the Red Sea Extremophiles.</title>
        <authorList>
            <person name="Alam I."/>
            <person name="Antunes A."/>
            <person name="Kamau A.A."/>
            <person name="Ba Alawi W."/>
            <person name="Kalkatawi M."/>
            <person name="Stingl U."/>
            <person name="Bajic V.B."/>
        </authorList>
    </citation>
    <scope>NUCLEOTIDE SEQUENCE [LARGE SCALE GENOMIC DNA]</scope>
    <source>
        <strain evidence="2 3">SSD-17B</strain>
    </source>
</reference>
<organism evidence="2 3">
    <name type="scientific">Haloplasma contractile SSD-17B</name>
    <dbReference type="NCBI Taxonomy" id="1033810"/>
    <lineage>
        <taxon>Bacteria</taxon>
        <taxon>Bacillati</taxon>
        <taxon>Mycoplasmatota</taxon>
        <taxon>Mollicutes</taxon>
        <taxon>Haloplasmatales</taxon>
        <taxon>Haloplasmataceae</taxon>
        <taxon>Haloplasma</taxon>
    </lineage>
</organism>
<protein>
    <submittedName>
        <fullName evidence="2">BFD--binding domain-containing protein</fullName>
    </submittedName>
</protein>
<name>F7PW99_9MOLU</name>
<dbReference type="CDD" id="cd10141">
    <property type="entry name" value="CopZ-like_Fer2_BFD-like"/>
    <property type="match status" value="1"/>
</dbReference>
<proteinExistence type="predicted"/>
<gene>
    <name evidence="2" type="ORF">HLPCO_002683</name>
</gene>
<evidence type="ECO:0000259" key="1">
    <source>
        <dbReference type="Pfam" id="PF18423"/>
    </source>
</evidence>
<dbReference type="InterPro" id="IPR041854">
    <property type="entry name" value="BFD-like_2Fe2S-bd_dom_sf"/>
</dbReference>
<dbReference type="Pfam" id="PF18423">
    <property type="entry name" value="zf_CopZ"/>
    <property type="match status" value="1"/>
</dbReference>
<dbReference type="AlphaFoldDB" id="F7PW99"/>
<dbReference type="STRING" id="1033810.HLPCO_002683"/>
<dbReference type="InterPro" id="IPR040890">
    <property type="entry name" value="Znf_CopZ"/>
</dbReference>
<feature type="domain" description="CopZ zinc binding" evidence="1">
    <location>
        <begin position="15"/>
        <end position="74"/>
    </location>
</feature>
<comment type="caution">
    <text evidence="2">The sequence shown here is derived from an EMBL/GenBank/DDBJ whole genome shotgun (WGS) entry which is preliminary data.</text>
</comment>
<dbReference type="Proteomes" id="UP000005707">
    <property type="component" value="Unassembled WGS sequence"/>
</dbReference>